<evidence type="ECO:0000256" key="3">
    <source>
        <dbReference type="SAM" id="Phobius"/>
    </source>
</evidence>
<dbReference type="KEGG" id="vgu:HYG85_05365"/>
<feature type="transmembrane region" description="Helical" evidence="3">
    <location>
        <begin position="397"/>
        <end position="420"/>
    </location>
</feature>
<organism evidence="4 5">
    <name type="scientific">Vallitalea guaymasensis</name>
    <dbReference type="NCBI Taxonomy" id="1185412"/>
    <lineage>
        <taxon>Bacteria</taxon>
        <taxon>Bacillati</taxon>
        <taxon>Bacillota</taxon>
        <taxon>Clostridia</taxon>
        <taxon>Lachnospirales</taxon>
        <taxon>Vallitaleaceae</taxon>
        <taxon>Vallitalea</taxon>
    </lineage>
</organism>
<accession>A0A8J8M8N2</accession>
<dbReference type="AlphaFoldDB" id="A0A8J8M8N2"/>
<proteinExistence type="inferred from homology"/>
<evidence type="ECO:0000256" key="1">
    <source>
        <dbReference type="ARBA" id="ARBA00005278"/>
    </source>
</evidence>
<feature type="transmembrane region" description="Helical" evidence="3">
    <location>
        <begin position="346"/>
        <end position="377"/>
    </location>
</feature>
<evidence type="ECO:0000313" key="4">
    <source>
        <dbReference type="EMBL" id="QUH28377.1"/>
    </source>
</evidence>
<sequence length="470" mass="52723">MNIFDTSWKKKSKELGIITRYLDVGGTEIIILYIQQITDRNMLSLNIIKPLLLCQKKAITTDKIINTIYIDDLYTDTKEKEIINYVLKGNSVIIIPTEEKYIVANTLKIEKRQVQEPNIENTIKGARDAFNENYNDNLSLIRYRLKDPKLRIDELIVGKRTQTTVAVIYIKDIANSHLVGTIKDKISKIDIDGILESSYIQKFILNNSYNFFPQSGIVERSDTACANILDGKVIILVEGGNLALVVPKTFIEFFDTGDDHFDNTFISIFSKFIRILCIMISLFLTSLYVAVVSFHSDILPPQYIISLATSRATVPFNAFLEAFLMETVAEILREASVRLPKQIGPAIGIVGTIVIGQASVSAGLVSPLLVIIVSLSIMSSFATADYSITNTIRILKFLMIIVTSVFGLFGFTMGVILITVNLCSMDSFGVSYVAPLSPLNFRALKHLFLSDIHLSKKRPEYLKTKDDTRQ</sequence>
<evidence type="ECO:0000256" key="2">
    <source>
        <dbReference type="ARBA" id="ARBA00023136"/>
    </source>
</evidence>
<comment type="similarity">
    <text evidence="1">Belongs to the GerABKA family.</text>
</comment>
<dbReference type="PIRSF" id="PIRSF005690">
    <property type="entry name" value="GerBA"/>
    <property type="match status" value="1"/>
</dbReference>
<keyword evidence="3" id="KW-1133">Transmembrane helix</keyword>
<keyword evidence="3" id="KW-0812">Transmembrane</keyword>
<keyword evidence="2 3" id="KW-0472">Membrane</keyword>
<dbReference type="EMBL" id="CP058561">
    <property type="protein sequence ID" value="QUH28377.1"/>
    <property type="molecule type" value="Genomic_DNA"/>
</dbReference>
<dbReference type="GO" id="GO:0016020">
    <property type="term" value="C:membrane"/>
    <property type="evidence" value="ECO:0007669"/>
    <property type="project" value="InterPro"/>
</dbReference>
<dbReference type="InterPro" id="IPR004995">
    <property type="entry name" value="Spore_Ger"/>
</dbReference>
<dbReference type="PANTHER" id="PTHR22550:SF5">
    <property type="entry name" value="LEUCINE ZIPPER PROTEIN 4"/>
    <property type="match status" value="1"/>
</dbReference>
<dbReference type="PANTHER" id="PTHR22550">
    <property type="entry name" value="SPORE GERMINATION PROTEIN"/>
    <property type="match status" value="1"/>
</dbReference>
<dbReference type="GO" id="GO:0009847">
    <property type="term" value="P:spore germination"/>
    <property type="evidence" value="ECO:0007669"/>
    <property type="project" value="InterPro"/>
</dbReference>
<name>A0A8J8M8N2_9FIRM</name>
<protein>
    <submittedName>
        <fullName evidence="4">Spore germination protein</fullName>
    </submittedName>
</protein>
<keyword evidence="5" id="KW-1185">Reference proteome</keyword>
<reference evidence="4 5" key="1">
    <citation type="submission" date="2020-07" db="EMBL/GenBank/DDBJ databases">
        <title>Vallitalea guaymasensis genome.</title>
        <authorList>
            <person name="Postec A."/>
        </authorList>
    </citation>
    <scope>NUCLEOTIDE SEQUENCE [LARGE SCALE GENOMIC DNA]</scope>
    <source>
        <strain evidence="4 5">Ra1766G1</strain>
    </source>
</reference>
<dbReference type="Proteomes" id="UP000677305">
    <property type="component" value="Chromosome"/>
</dbReference>
<dbReference type="Pfam" id="PF03323">
    <property type="entry name" value="GerA"/>
    <property type="match status" value="1"/>
</dbReference>
<dbReference type="InterPro" id="IPR050768">
    <property type="entry name" value="UPF0353/GerABKA_families"/>
</dbReference>
<gene>
    <name evidence="4" type="ORF">HYG85_05365</name>
</gene>
<evidence type="ECO:0000313" key="5">
    <source>
        <dbReference type="Proteomes" id="UP000677305"/>
    </source>
</evidence>
<dbReference type="RefSeq" id="WP_212692610.1">
    <property type="nucleotide sequence ID" value="NZ_CP058561.1"/>
</dbReference>
<feature type="transmembrane region" description="Helical" evidence="3">
    <location>
        <begin position="272"/>
        <end position="291"/>
    </location>
</feature>